<dbReference type="SUPFAM" id="SSF54117">
    <property type="entry name" value="Interleukin 8-like chemokines"/>
    <property type="match status" value="1"/>
</dbReference>
<dbReference type="Proteomes" id="UP000233100">
    <property type="component" value="Chromosome 16"/>
</dbReference>
<dbReference type="AlphaFoldDB" id="A0A7N9D6N9"/>
<dbReference type="GO" id="GO:0070098">
    <property type="term" value="P:chemokine-mediated signaling pathway"/>
    <property type="evidence" value="ECO:0007669"/>
    <property type="project" value="TreeGrafter"/>
</dbReference>
<evidence type="ECO:0000313" key="11">
    <source>
        <dbReference type="Ensembl" id="ENSMFAP00000059529.1"/>
    </source>
</evidence>
<accession>A0A7N9D6N9</accession>
<dbReference type="Gene3D" id="2.40.50.40">
    <property type="match status" value="1"/>
</dbReference>
<dbReference type="InterPro" id="IPR039809">
    <property type="entry name" value="Chemokine_b/g/d"/>
</dbReference>
<gene>
    <name evidence="11" type="primary">CCL16</name>
</gene>
<dbReference type="PANTHER" id="PTHR12015:SF21">
    <property type="entry name" value="C-C MOTIF CHEMOKINE 16"/>
    <property type="match status" value="1"/>
</dbReference>
<evidence type="ECO:0000256" key="8">
    <source>
        <dbReference type="ARBA" id="ARBA00023198"/>
    </source>
</evidence>
<dbReference type="CDD" id="cd00272">
    <property type="entry name" value="Chemokine_CC"/>
    <property type="match status" value="1"/>
</dbReference>
<feature type="domain" description="Chemokine interleukin-8-like" evidence="10">
    <location>
        <begin position="70"/>
        <end position="127"/>
    </location>
</feature>
<dbReference type="InterPro" id="IPR001811">
    <property type="entry name" value="Chemokine_IL8-like_dom"/>
</dbReference>
<keyword evidence="12" id="KW-1185">Reference proteome</keyword>
<reference evidence="11" key="3">
    <citation type="submission" date="2025-09" db="UniProtKB">
        <authorList>
            <consortium name="Ensembl"/>
        </authorList>
    </citation>
    <scope>IDENTIFICATION</scope>
</reference>
<organism evidence="11 12">
    <name type="scientific">Macaca fascicularis</name>
    <name type="common">Crab-eating macaque</name>
    <name type="synonym">Cynomolgus monkey</name>
    <dbReference type="NCBI Taxonomy" id="9541"/>
    <lineage>
        <taxon>Eukaryota</taxon>
        <taxon>Metazoa</taxon>
        <taxon>Chordata</taxon>
        <taxon>Craniata</taxon>
        <taxon>Vertebrata</taxon>
        <taxon>Euteleostomi</taxon>
        <taxon>Mammalia</taxon>
        <taxon>Eutheria</taxon>
        <taxon>Euarchontoglires</taxon>
        <taxon>Primates</taxon>
        <taxon>Haplorrhini</taxon>
        <taxon>Catarrhini</taxon>
        <taxon>Cercopithecidae</taxon>
        <taxon>Cercopithecinae</taxon>
        <taxon>Macaca</taxon>
    </lineage>
</organism>
<comment type="subcellular location">
    <subcellularLocation>
        <location evidence="1 9">Secreted</location>
    </subcellularLocation>
</comment>
<reference evidence="11 12" key="1">
    <citation type="submission" date="2013-03" db="EMBL/GenBank/DDBJ databases">
        <authorList>
            <person name="Warren W."/>
            <person name="Wilson R.K."/>
        </authorList>
    </citation>
    <scope>NUCLEOTIDE SEQUENCE</scope>
</reference>
<dbReference type="SMART" id="SM00199">
    <property type="entry name" value="SCY"/>
    <property type="match status" value="1"/>
</dbReference>
<dbReference type="PROSITE" id="PS00472">
    <property type="entry name" value="SMALL_CYTOKINES_CC"/>
    <property type="match status" value="1"/>
</dbReference>
<dbReference type="InterPro" id="IPR036048">
    <property type="entry name" value="Interleukin_8-like_sf"/>
</dbReference>
<dbReference type="GO" id="GO:0061844">
    <property type="term" value="P:antimicrobial humoral immune response mediated by antimicrobial peptide"/>
    <property type="evidence" value="ECO:0007669"/>
    <property type="project" value="TreeGrafter"/>
</dbReference>
<dbReference type="GeneTree" id="ENSGT01100000263482"/>
<keyword evidence="6" id="KW-0732">Signal</keyword>
<evidence type="ECO:0000256" key="2">
    <source>
        <dbReference type="ARBA" id="ARBA00010868"/>
    </source>
</evidence>
<dbReference type="Ensembl" id="ENSMFAT00000072228.1">
    <property type="protein sequence ID" value="ENSMFAP00000059529.1"/>
    <property type="gene ID" value="ENSMFAG00000002269.2"/>
</dbReference>
<evidence type="ECO:0000256" key="3">
    <source>
        <dbReference type="ARBA" id="ARBA00022500"/>
    </source>
</evidence>
<dbReference type="InterPro" id="IPR000827">
    <property type="entry name" value="Chemokine_CC_CS"/>
</dbReference>
<dbReference type="GO" id="GO:0006954">
    <property type="term" value="P:inflammatory response"/>
    <property type="evidence" value="ECO:0007669"/>
    <property type="project" value="UniProtKB-KW"/>
</dbReference>
<dbReference type="PANTHER" id="PTHR12015">
    <property type="entry name" value="SMALL INDUCIBLE CYTOKINE A"/>
    <property type="match status" value="1"/>
</dbReference>
<dbReference type="Bgee" id="ENSMFAG00000002269">
    <property type="expression patterns" value="Expressed in liver and 3 other cell types or tissues"/>
</dbReference>
<dbReference type="GO" id="GO:0030335">
    <property type="term" value="P:positive regulation of cell migration"/>
    <property type="evidence" value="ECO:0007669"/>
    <property type="project" value="TreeGrafter"/>
</dbReference>
<dbReference type="GO" id="GO:0048245">
    <property type="term" value="P:eosinophil chemotaxis"/>
    <property type="evidence" value="ECO:0007669"/>
    <property type="project" value="TreeGrafter"/>
</dbReference>
<name>A0A7N9D6N9_MACFA</name>
<evidence type="ECO:0000313" key="12">
    <source>
        <dbReference type="Proteomes" id="UP000233100"/>
    </source>
</evidence>
<evidence type="ECO:0000256" key="6">
    <source>
        <dbReference type="ARBA" id="ARBA00022729"/>
    </source>
</evidence>
<dbReference type="GO" id="GO:0008009">
    <property type="term" value="F:chemokine activity"/>
    <property type="evidence" value="ECO:0007669"/>
    <property type="project" value="InterPro"/>
</dbReference>
<evidence type="ECO:0000256" key="7">
    <source>
        <dbReference type="ARBA" id="ARBA00023157"/>
    </source>
</evidence>
<sequence>MYVPQRDSSFTLSPLPVKLALVSSNRRLCFQSSETQMVGDRGGQWWSPLCFPGSACNVIPSEVPEWVNTPSTCCLKFYEKVLPRRLVVGYRKALNCNLPAIIFITKRNREVCTNPSDDWVQEYIKNPNLPLLPSRNLATVKIITAKND</sequence>
<dbReference type="GO" id="GO:0048020">
    <property type="term" value="F:CCR chemokine receptor binding"/>
    <property type="evidence" value="ECO:0007669"/>
    <property type="project" value="TreeGrafter"/>
</dbReference>
<keyword evidence="3 9" id="KW-0145">Chemotaxis</keyword>
<dbReference type="GO" id="GO:0042056">
    <property type="term" value="F:chemoattractant activity"/>
    <property type="evidence" value="ECO:0007669"/>
    <property type="project" value="Ensembl"/>
</dbReference>
<keyword evidence="4 9" id="KW-0202">Cytokine</keyword>
<keyword evidence="8" id="KW-0395">Inflammatory response</keyword>
<keyword evidence="5 9" id="KW-0964">Secreted</keyword>
<dbReference type="FunFam" id="2.40.50.40:FF:000034">
    <property type="entry name" value="C-C motif chemokine"/>
    <property type="match status" value="1"/>
</dbReference>
<keyword evidence="7" id="KW-1015">Disulfide bond</keyword>
<dbReference type="GO" id="GO:0005615">
    <property type="term" value="C:extracellular space"/>
    <property type="evidence" value="ECO:0007669"/>
    <property type="project" value="UniProtKB-KW"/>
</dbReference>
<comment type="similarity">
    <text evidence="2 9">Belongs to the intercrine beta (chemokine CC) family.</text>
</comment>
<evidence type="ECO:0000259" key="10">
    <source>
        <dbReference type="SMART" id="SM00199"/>
    </source>
</evidence>
<dbReference type="Pfam" id="PF00048">
    <property type="entry name" value="IL8"/>
    <property type="match status" value="1"/>
</dbReference>
<evidence type="ECO:0000256" key="9">
    <source>
        <dbReference type="RuleBase" id="RU361150"/>
    </source>
</evidence>
<evidence type="ECO:0000256" key="1">
    <source>
        <dbReference type="ARBA" id="ARBA00004613"/>
    </source>
</evidence>
<protein>
    <recommendedName>
        <fullName evidence="9">C-C motif chemokine</fullName>
    </recommendedName>
</protein>
<proteinExistence type="inferred from homology"/>
<reference evidence="11" key="2">
    <citation type="submission" date="2025-08" db="UniProtKB">
        <authorList>
            <consortium name="Ensembl"/>
        </authorList>
    </citation>
    <scope>IDENTIFICATION</scope>
</reference>
<evidence type="ECO:0000256" key="5">
    <source>
        <dbReference type="ARBA" id="ARBA00022525"/>
    </source>
</evidence>
<evidence type="ECO:0000256" key="4">
    <source>
        <dbReference type="ARBA" id="ARBA00022514"/>
    </source>
</evidence>